<name>H2XZZ9_CIOIN</name>
<dbReference type="Ensembl" id="ENSCINT00000035460.1">
    <property type="protein sequence ID" value="ENSCINP00000035233.1"/>
    <property type="gene ID" value="ENSCING00000022713.1"/>
</dbReference>
<evidence type="ECO:0000313" key="2">
    <source>
        <dbReference type="Proteomes" id="UP000008144"/>
    </source>
</evidence>
<keyword evidence="2" id="KW-1185">Reference proteome</keyword>
<protein>
    <submittedName>
        <fullName evidence="1">Uncharacterized protein</fullName>
    </submittedName>
</protein>
<accession>H2XZZ9</accession>
<reference evidence="1" key="3">
    <citation type="submission" date="2025-08" db="UniProtKB">
        <authorList>
            <consortium name="Ensembl"/>
        </authorList>
    </citation>
    <scope>IDENTIFICATION</scope>
</reference>
<proteinExistence type="predicted"/>
<dbReference type="HOGENOM" id="CLU_2793220_0_0_1"/>
<reference evidence="1" key="4">
    <citation type="submission" date="2025-09" db="UniProtKB">
        <authorList>
            <consortium name="Ensembl"/>
        </authorList>
    </citation>
    <scope>IDENTIFICATION</scope>
</reference>
<organism evidence="1 2">
    <name type="scientific">Ciona intestinalis</name>
    <name type="common">Transparent sea squirt</name>
    <name type="synonym">Ascidia intestinalis</name>
    <dbReference type="NCBI Taxonomy" id="7719"/>
    <lineage>
        <taxon>Eukaryota</taxon>
        <taxon>Metazoa</taxon>
        <taxon>Chordata</taxon>
        <taxon>Tunicata</taxon>
        <taxon>Ascidiacea</taxon>
        <taxon>Phlebobranchia</taxon>
        <taxon>Cionidae</taxon>
        <taxon>Ciona</taxon>
    </lineage>
</organism>
<sequence>MSYNYVYIYTGKHPRMLCTVANKICRELPTKRRRPGRENRTVRSSVYFWLSEMKYIIGFRKKFQVFLF</sequence>
<dbReference type="Proteomes" id="UP000008144">
    <property type="component" value="Chromosome 14"/>
</dbReference>
<dbReference type="AlphaFoldDB" id="H2XZZ9"/>
<reference evidence="2" key="1">
    <citation type="journal article" date="2002" name="Science">
        <title>The draft genome of Ciona intestinalis: insights into chordate and vertebrate origins.</title>
        <authorList>
            <person name="Dehal P."/>
            <person name="Satou Y."/>
            <person name="Campbell R.K."/>
            <person name="Chapman J."/>
            <person name="Degnan B."/>
            <person name="De Tomaso A."/>
            <person name="Davidson B."/>
            <person name="Di Gregorio A."/>
            <person name="Gelpke M."/>
            <person name="Goodstein D.M."/>
            <person name="Harafuji N."/>
            <person name="Hastings K.E."/>
            <person name="Ho I."/>
            <person name="Hotta K."/>
            <person name="Huang W."/>
            <person name="Kawashima T."/>
            <person name="Lemaire P."/>
            <person name="Martinez D."/>
            <person name="Meinertzhagen I.A."/>
            <person name="Necula S."/>
            <person name="Nonaka M."/>
            <person name="Putnam N."/>
            <person name="Rash S."/>
            <person name="Saiga H."/>
            <person name="Satake M."/>
            <person name="Terry A."/>
            <person name="Yamada L."/>
            <person name="Wang H.G."/>
            <person name="Awazu S."/>
            <person name="Azumi K."/>
            <person name="Boore J."/>
            <person name="Branno M."/>
            <person name="Chin-Bow S."/>
            <person name="DeSantis R."/>
            <person name="Doyle S."/>
            <person name="Francino P."/>
            <person name="Keys D.N."/>
            <person name="Haga S."/>
            <person name="Hayashi H."/>
            <person name="Hino K."/>
            <person name="Imai K.S."/>
            <person name="Inaba K."/>
            <person name="Kano S."/>
            <person name="Kobayashi K."/>
            <person name="Kobayashi M."/>
            <person name="Lee B.I."/>
            <person name="Makabe K.W."/>
            <person name="Manohar C."/>
            <person name="Matassi G."/>
            <person name="Medina M."/>
            <person name="Mochizuki Y."/>
            <person name="Mount S."/>
            <person name="Morishita T."/>
            <person name="Miura S."/>
            <person name="Nakayama A."/>
            <person name="Nishizaka S."/>
            <person name="Nomoto H."/>
            <person name="Ohta F."/>
            <person name="Oishi K."/>
            <person name="Rigoutsos I."/>
            <person name="Sano M."/>
            <person name="Sasaki A."/>
            <person name="Sasakura Y."/>
            <person name="Shoguchi E."/>
            <person name="Shin-i T."/>
            <person name="Spagnuolo A."/>
            <person name="Stainier D."/>
            <person name="Suzuki M.M."/>
            <person name="Tassy O."/>
            <person name="Takatori N."/>
            <person name="Tokuoka M."/>
            <person name="Yagi K."/>
            <person name="Yoshizaki F."/>
            <person name="Wada S."/>
            <person name="Zhang C."/>
            <person name="Hyatt P.D."/>
            <person name="Larimer F."/>
            <person name="Detter C."/>
            <person name="Doggett N."/>
            <person name="Glavina T."/>
            <person name="Hawkins T."/>
            <person name="Richardson P."/>
            <person name="Lucas S."/>
            <person name="Kohara Y."/>
            <person name="Levine M."/>
            <person name="Satoh N."/>
            <person name="Rokhsar D.S."/>
        </authorList>
    </citation>
    <scope>NUCLEOTIDE SEQUENCE [LARGE SCALE GENOMIC DNA]</scope>
</reference>
<reference evidence="1" key="2">
    <citation type="journal article" date="2008" name="Genome Biol.">
        <title>Improved genome assembly and evidence-based global gene model set for the chordate Ciona intestinalis: new insight into intron and operon populations.</title>
        <authorList>
            <person name="Satou Y."/>
            <person name="Mineta K."/>
            <person name="Ogasawara M."/>
            <person name="Sasakura Y."/>
            <person name="Shoguchi E."/>
            <person name="Ueno K."/>
            <person name="Yamada L."/>
            <person name="Matsumoto J."/>
            <person name="Wasserscheid J."/>
            <person name="Dewar K."/>
            <person name="Wiley G.B."/>
            <person name="Macmil S.L."/>
            <person name="Roe B.A."/>
            <person name="Zeller R.W."/>
            <person name="Hastings K.E."/>
            <person name="Lemaire P."/>
            <person name="Lindquist E."/>
            <person name="Endo T."/>
            <person name="Hotta K."/>
            <person name="Inaba K."/>
        </authorList>
    </citation>
    <scope>NUCLEOTIDE SEQUENCE [LARGE SCALE GENOMIC DNA]</scope>
    <source>
        <strain evidence="1">wild type</strain>
    </source>
</reference>
<evidence type="ECO:0000313" key="1">
    <source>
        <dbReference type="Ensembl" id="ENSCINP00000035233.1"/>
    </source>
</evidence>
<dbReference type="InParanoid" id="H2XZZ9"/>
<dbReference type="EMBL" id="EAAA01001226">
    <property type="status" value="NOT_ANNOTATED_CDS"/>
    <property type="molecule type" value="Genomic_DNA"/>
</dbReference>